<evidence type="ECO:0000313" key="1">
    <source>
        <dbReference type="EMBL" id="EEW97811.1"/>
    </source>
</evidence>
<proteinExistence type="predicted"/>
<dbReference type="RefSeq" id="WP_007070742.1">
    <property type="nucleotide sequence ID" value="NZ_GG698602.1"/>
</dbReference>
<gene>
    <name evidence="1" type="ORF">GCWU000321_01807</name>
</gene>
<dbReference type="EMBL" id="ACIM02000001">
    <property type="protein sequence ID" value="EEW97811.1"/>
    <property type="molecule type" value="Genomic_DNA"/>
</dbReference>
<dbReference type="HOGENOM" id="CLU_1159634_0_0_9"/>
<reference evidence="1" key="1">
    <citation type="submission" date="2009-09" db="EMBL/GenBank/DDBJ databases">
        <authorList>
            <person name="Weinstock G."/>
            <person name="Sodergren E."/>
            <person name="Clifton S."/>
            <person name="Fulton L."/>
            <person name="Fulton B."/>
            <person name="Courtney L."/>
            <person name="Fronick C."/>
            <person name="Harrison M."/>
            <person name="Strong C."/>
            <person name="Farmer C."/>
            <person name="Delahaunty K."/>
            <person name="Markovic C."/>
            <person name="Hall O."/>
            <person name="Minx P."/>
            <person name="Tomlinson C."/>
            <person name="Mitreva M."/>
            <person name="Nelson J."/>
            <person name="Hou S."/>
            <person name="Wollam A."/>
            <person name="Pepin K.H."/>
            <person name="Johnson M."/>
            <person name="Bhonagiri V."/>
            <person name="Nash W.E."/>
            <person name="Warren W."/>
            <person name="Chinwalla A."/>
            <person name="Mardis E.R."/>
            <person name="Wilson R.K."/>
        </authorList>
    </citation>
    <scope>NUCLEOTIDE SEQUENCE [LARGE SCALE GENOMIC DNA]</scope>
    <source>
        <strain evidence="1">DSM 15470</strain>
    </source>
</reference>
<dbReference type="InterPro" id="IPR019660">
    <property type="entry name" value="Put_sensory_transdc_reg_YbjN"/>
</dbReference>
<comment type="caution">
    <text evidence="1">The sequence shown here is derived from an EMBL/GenBank/DDBJ whole genome shotgun (WGS) entry which is preliminary data.</text>
</comment>
<organism evidence="1 2">
    <name type="scientific">Dialister invisus DSM 15470</name>
    <dbReference type="NCBI Taxonomy" id="592028"/>
    <lineage>
        <taxon>Bacteria</taxon>
        <taxon>Bacillati</taxon>
        <taxon>Bacillota</taxon>
        <taxon>Negativicutes</taxon>
        <taxon>Veillonellales</taxon>
        <taxon>Veillonellaceae</taxon>
        <taxon>Dialister</taxon>
    </lineage>
</organism>
<dbReference type="STRING" id="592028.GCWU000321_01807"/>
<keyword evidence="2" id="KW-1185">Reference proteome</keyword>
<protein>
    <submittedName>
        <fullName evidence="1">Uncharacterized protein</fullName>
    </submittedName>
</protein>
<dbReference type="AlphaFoldDB" id="C9LQH5"/>
<dbReference type="eggNOG" id="ENOG5033XFU">
    <property type="taxonomic scope" value="Bacteria"/>
</dbReference>
<dbReference type="Pfam" id="PF10722">
    <property type="entry name" value="YbjN"/>
    <property type="match status" value="1"/>
</dbReference>
<dbReference type="GeneID" id="78278299"/>
<accession>C9LQH5</accession>
<evidence type="ECO:0000313" key="2">
    <source>
        <dbReference type="Proteomes" id="UP000004736"/>
    </source>
</evidence>
<sequence>MIKLKDEIKRVEAVKGNVVPVSKQLYLNLLKEIKLLRFKAHMANDWNLPLKEKEKVYRDITELLFEFWRDQRNGAYKMAENKNTVKAETAVPEVKVGIEKVALFKKHLEDAKISGFGIQDFKDDVHSQAFRSNLPVAGQNLPFMILFDDSVYTIIQVQVAAAIVTKEKKATVCEELNALNDQYRMLKYSVDEAGNVLLTCCIPAGLDHFDAPLVVAILNQIQGHLNAVYPTIMEKLWKK</sequence>
<name>C9LQH5_9FIRM</name>
<dbReference type="Proteomes" id="UP000004736">
    <property type="component" value="Unassembled WGS sequence"/>
</dbReference>